<dbReference type="GO" id="GO:0004792">
    <property type="term" value="F:thiosulfate-cyanide sulfurtransferase activity"/>
    <property type="evidence" value="ECO:0007669"/>
    <property type="project" value="InterPro"/>
</dbReference>
<name>A0A9X4KRT7_9BACL</name>
<sequence length="288" mass="31711">MNHIVSLKWLLARLYESDLVIVDCRFQMGKGQENAGREAYEAAHIPGAVYLDLEKDLSAPVEPDGHGGRHPLPDAAQLTGTFSRAGIGNASRVVAYDDQGGAMASRLWWLLKYLGHDQVYVLDQGFTAWREAGYPVNAEQQVRIPAPFLAEVRHSMLAEVDDVRELLGTDKATLIDSREPARYRGEVEPLDKAAGHIPGAINRFWKDALNEQGGWRDETAQAARFEGLAKDAPLIVYCGSGVTATPNVLALQEAGYTNVRLYAGSWSDWISYEENLVAVGDEEGQKDE</sequence>
<evidence type="ECO:0000313" key="4">
    <source>
        <dbReference type="EMBL" id="MDG0809056.1"/>
    </source>
</evidence>
<dbReference type="CDD" id="cd01449">
    <property type="entry name" value="TST_Repeat_2"/>
    <property type="match status" value="1"/>
</dbReference>
<dbReference type="RefSeq" id="WP_277530114.1">
    <property type="nucleotide sequence ID" value="NZ_JAPDIA010000003.1"/>
</dbReference>
<feature type="domain" description="Rhodanese" evidence="3">
    <location>
        <begin position="15"/>
        <end position="138"/>
    </location>
</feature>
<keyword evidence="5" id="KW-1185">Reference proteome</keyword>
<evidence type="ECO:0000256" key="2">
    <source>
        <dbReference type="ARBA" id="ARBA00022737"/>
    </source>
</evidence>
<dbReference type="InterPro" id="IPR001307">
    <property type="entry name" value="Thiosulphate_STrfase_CS"/>
</dbReference>
<dbReference type="PANTHER" id="PTHR11364">
    <property type="entry name" value="THIOSULFATE SULFERTANSFERASE"/>
    <property type="match status" value="1"/>
</dbReference>
<organism evidence="4 5">
    <name type="scientific">Cohnella rhizosphaerae</name>
    <dbReference type="NCBI Taxonomy" id="1457232"/>
    <lineage>
        <taxon>Bacteria</taxon>
        <taxon>Bacillati</taxon>
        <taxon>Bacillota</taxon>
        <taxon>Bacilli</taxon>
        <taxon>Bacillales</taxon>
        <taxon>Paenibacillaceae</taxon>
        <taxon>Cohnella</taxon>
    </lineage>
</organism>
<dbReference type="PANTHER" id="PTHR11364:SF27">
    <property type="entry name" value="SULFURTRANSFERASE"/>
    <property type="match status" value="1"/>
</dbReference>
<dbReference type="SMART" id="SM00450">
    <property type="entry name" value="RHOD"/>
    <property type="match status" value="2"/>
</dbReference>
<evidence type="ECO:0000259" key="3">
    <source>
        <dbReference type="PROSITE" id="PS50206"/>
    </source>
</evidence>
<evidence type="ECO:0000313" key="5">
    <source>
        <dbReference type="Proteomes" id="UP001153404"/>
    </source>
</evidence>
<gene>
    <name evidence="4" type="ORF">OMP40_06450</name>
</gene>
<dbReference type="Proteomes" id="UP001153404">
    <property type="component" value="Unassembled WGS sequence"/>
</dbReference>
<dbReference type="CDD" id="cd01448">
    <property type="entry name" value="TST_Repeat_1"/>
    <property type="match status" value="1"/>
</dbReference>
<dbReference type="InterPro" id="IPR001763">
    <property type="entry name" value="Rhodanese-like_dom"/>
</dbReference>
<dbReference type="EMBL" id="JAPDIA010000003">
    <property type="protein sequence ID" value="MDG0809056.1"/>
    <property type="molecule type" value="Genomic_DNA"/>
</dbReference>
<dbReference type="AlphaFoldDB" id="A0A9X4KRT7"/>
<evidence type="ECO:0000256" key="1">
    <source>
        <dbReference type="ARBA" id="ARBA00022679"/>
    </source>
</evidence>
<dbReference type="SUPFAM" id="SSF52821">
    <property type="entry name" value="Rhodanese/Cell cycle control phosphatase"/>
    <property type="match status" value="2"/>
</dbReference>
<dbReference type="InterPro" id="IPR036873">
    <property type="entry name" value="Rhodanese-like_dom_sf"/>
</dbReference>
<protein>
    <submittedName>
        <fullName evidence="4">Sulfurtransferase</fullName>
    </submittedName>
</protein>
<keyword evidence="2" id="KW-0677">Repeat</keyword>
<dbReference type="Gene3D" id="3.40.250.10">
    <property type="entry name" value="Rhodanese-like domain"/>
    <property type="match status" value="2"/>
</dbReference>
<feature type="domain" description="Rhodanese" evidence="3">
    <location>
        <begin position="168"/>
        <end position="278"/>
    </location>
</feature>
<comment type="caution">
    <text evidence="4">The sequence shown here is derived from an EMBL/GenBank/DDBJ whole genome shotgun (WGS) entry which is preliminary data.</text>
</comment>
<dbReference type="InterPro" id="IPR045078">
    <property type="entry name" value="TST/MPST-like"/>
</dbReference>
<dbReference type="Pfam" id="PF00581">
    <property type="entry name" value="Rhodanese"/>
    <property type="match status" value="2"/>
</dbReference>
<dbReference type="PROSITE" id="PS50206">
    <property type="entry name" value="RHODANESE_3"/>
    <property type="match status" value="2"/>
</dbReference>
<proteinExistence type="predicted"/>
<keyword evidence="1" id="KW-0808">Transferase</keyword>
<dbReference type="PROSITE" id="PS00380">
    <property type="entry name" value="RHODANESE_1"/>
    <property type="match status" value="1"/>
</dbReference>
<reference evidence="4" key="1">
    <citation type="submission" date="2022-10" db="EMBL/GenBank/DDBJ databases">
        <title>Comparative genomic analysis of Cohnella hashimotonis sp. nov., isolated from the International Space Station.</title>
        <authorList>
            <person name="Simpson A."/>
            <person name="Venkateswaran K."/>
        </authorList>
    </citation>
    <scope>NUCLEOTIDE SEQUENCE</scope>
    <source>
        <strain evidence="4">DSM 28161</strain>
    </source>
</reference>
<accession>A0A9X4KRT7</accession>